<sequence length="52" mass="6021">MATAIGTGIDRSWTCPTKRHTPKPHWGVKYVLGYLIYRYFGFFAVIIANRVF</sequence>
<evidence type="ECO:0000313" key="2">
    <source>
        <dbReference type="EMBL" id="PSN62899.1"/>
    </source>
</evidence>
<gene>
    <name evidence="2" type="ORF">BS50DRAFT_638490</name>
</gene>
<dbReference type="Proteomes" id="UP000240883">
    <property type="component" value="Unassembled WGS sequence"/>
</dbReference>
<keyword evidence="1" id="KW-0812">Transmembrane</keyword>
<dbReference type="EMBL" id="KZ678141">
    <property type="protein sequence ID" value="PSN62899.1"/>
    <property type="molecule type" value="Genomic_DNA"/>
</dbReference>
<evidence type="ECO:0000256" key="1">
    <source>
        <dbReference type="SAM" id="Phobius"/>
    </source>
</evidence>
<keyword evidence="1" id="KW-0472">Membrane</keyword>
<reference evidence="2 3" key="1">
    <citation type="journal article" date="2018" name="Front. Microbiol.">
        <title>Genome-Wide Analysis of Corynespora cassiicola Leaf Fall Disease Putative Effectors.</title>
        <authorList>
            <person name="Lopez D."/>
            <person name="Ribeiro S."/>
            <person name="Label P."/>
            <person name="Fumanal B."/>
            <person name="Venisse J.S."/>
            <person name="Kohler A."/>
            <person name="de Oliveira R.R."/>
            <person name="Labutti K."/>
            <person name="Lipzen A."/>
            <person name="Lail K."/>
            <person name="Bauer D."/>
            <person name="Ohm R.A."/>
            <person name="Barry K.W."/>
            <person name="Spatafora J."/>
            <person name="Grigoriev I.V."/>
            <person name="Martin F.M."/>
            <person name="Pujade-Renaud V."/>
        </authorList>
    </citation>
    <scope>NUCLEOTIDE SEQUENCE [LARGE SCALE GENOMIC DNA]</scope>
    <source>
        <strain evidence="2 3">Philippines</strain>
    </source>
</reference>
<feature type="transmembrane region" description="Helical" evidence="1">
    <location>
        <begin position="30"/>
        <end position="48"/>
    </location>
</feature>
<organism evidence="2 3">
    <name type="scientific">Corynespora cassiicola Philippines</name>
    <dbReference type="NCBI Taxonomy" id="1448308"/>
    <lineage>
        <taxon>Eukaryota</taxon>
        <taxon>Fungi</taxon>
        <taxon>Dikarya</taxon>
        <taxon>Ascomycota</taxon>
        <taxon>Pezizomycotina</taxon>
        <taxon>Dothideomycetes</taxon>
        <taxon>Pleosporomycetidae</taxon>
        <taxon>Pleosporales</taxon>
        <taxon>Corynesporascaceae</taxon>
        <taxon>Corynespora</taxon>
    </lineage>
</organism>
<protein>
    <submittedName>
        <fullName evidence="2">Uncharacterized protein</fullName>
    </submittedName>
</protein>
<name>A0A2T2NBY3_CORCC</name>
<evidence type="ECO:0000313" key="3">
    <source>
        <dbReference type="Proteomes" id="UP000240883"/>
    </source>
</evidence>
<keyword evidence="1" id="KW-1133">Transmembrane helix</keyword>
<keyword evidence="3" id="KW-1185">Reference proteome</keyword>
<accession>A0A2T2NBY3</accession>
<proteinExistence type="predicted"/>
<dbReference type="AlphaFoldDB" id="A0A2T2NBY3"/>